<dbReference type="Proteomes" id="UP000195105">
    <property type="component" value="Unassembled WGS sequence"/>
</dbReference>
<proteinExistence type="predicted"/>
<evidence type="ECO:0000256" key="1">
    <source>
        <dbReference type="SAM" id="MobiDB-lite"/>
    </source>
</evidence>
<keyword evidence="4" id="KW-1185">Reference proteome</keyword>
<dbReference type="AlphaFoldDB" id="A0A2C9ZIT8"/>
<accession>A0A2C9ZIT8</accession>
<feature type="signal peptide" evidence="2">
    <location>
        <begin position="1"/>
        <end position="27"/>
    </location>
</feature>
<reference evidence="3 4" key="1">
    <citation type="submission" date="2017-05" db="EMBL/GenBank/DDBJ databases">
        <title>Biotechnological potential of actinobacteria isolated from South African environments.</title>
        <authorList>
            <person name="Le Roes-Hill M."/>
            <person name="Prins A."/>
            <person name="Durrell K.A."/>
        </authorList>
    </citation>
    <scope>NUCLEOTIDE SEQUENCE [LARGE SCALE GENOMIC DNA]</scope>
    <source>
        <strain evidence="3 4">HMC13</strain>
    </source>
</reference>
<evidence type="ECO:0008006" key="5">
    <source>
        <dbReference type="Google" id="ProtNLM"/>
    </source>
</evidence>
<feature type="region of interest" description="Disordered" evidence="1">
    <location>
        <begin position="28"/>
        <end position="80"/>
    </location>
</feature>
<gene>
    <name evidence="3" type="ORF">CA983_43725</name>
</gene>
<name>A0A2C9ZIT8_9ACTN</name>
<evidence type="ECO:0000313" key="4">
    <source>
        <dbReference type="Proteomes" id="UP000195105"/>
    </source>
</evidence>
<protein>
    <recommendedName>
        <fullName evidence="5">Tat pathway signal sequence domain protein</fullName>
    </recommendedName>
</protein>
<feature type="compositionally biased region" description="Low complexity" evidence="1">
    <location>
        <begin position="28"/>
        <end position="51"/>
    </location>
</feature>
<keyword evidence="2" id="KW-0732">Signal</keyword>
<feature type="chain" id="PRO_5013333784" description="Tat pathway signal sequence domain protein" evidence="2">
    <location>
        <begin position="28"/>
        <end position="80"/>
    </location>
</feature>
<sequence>MRGFLASSIGVTCAAALALPLTPPAVAATARPVPTTEAATAARPAPHAGTPDTTMADRRAAEPYAPGSTQSLPLEPLTRN</sequence>
<feature type="non-terminal residue" evidence="3">
    <location>
        <position position="80"/>
    </location>
</feature>
<evidence type="ECO:0000256" key="2">
    <source>
        <dbReference type="SAM" id="SignalP"/>
    </source>
</evidence>
<comment type="caution">
    <text evidence="3">The sequence shown here is derived from an EMBL/GenBank/DDBJ whole genome shotgun (WGS) entry which is preliminary data.</text>
</comment>
<evidence type="ECO:0000313" key="3">
    <source>
        <dbReference type="EMBL" id="OUC77905.1"/>
    </source>
</evidence>
<dbReference type="EMBL" id="NGFN01000721">
    <property type="protein sequence ID" value="OUC77905.1"/>
    <property type="molecule type" value="Genomic_DNA"/>
</dbReference>
<organism evidence="3 4">
    <name type="scientific">Streptomyces swartbergensis</name>
    <dbReference type="NCBI Taxonomy" id="487165"/>
    <lineage>
        <taxon>Bacteria</taxon>
        <taxon>Bacillati</taxon>
        <taxon>Actinomycetota</taxon>
        <taxon>Actinomycetes</taxon>
        <taxon>Kitasatosporales</taxon>
        <taxon>Streptomycetaceae</taxon>
        <taxon>Streptomyces</taxon>
    </lineage>
</organism>